<keyword evidence="2" id="KW-1185">Reference proteome</keyword>
<organism evidence="1 2">
    <name type="scientific">Leucobacter luti</name>
    <dbReference type="NCBI Taxonomy" id="340320"/>
    <lineage>
        <taxon>Bacteria</taxon>
        <taxon>Bacillati</taxon>
        <taxon>Actinomycetota</taxon>
        <taxon>Actinomycetes</taxon>
        <taxon>Micrococcales</taxon>
        <taxon>Microbacteriaceae</taxon>
        <taxon>Leucobacter</taxon>
    </lineage>
</organism>
<dbReference type="Proteomes" id="UP000295601">
    <property type="component" value="Unassembled WGS sequence"/>
</dbReference>
<reference evidence="1 2" key="1">
    <citation type="submission" date="2019-03" db="EMBL/GenBank/DDBJ databases">
        <title>Genomic analyses of the natural microbiome of Caenorhabditis elegans.</title>
        <authorList>
            <person name="Samuel B."/>
        </authorList>
    </citation>
    <scope>NUCLEOTIDE SEQUENCE [LARGE SCALE GENOMIC DNA]</scope>
    <source>
        <strain evidence="1 2">JUb18</strain>
    </source>
</reference>
<dbReference type="AlphaFoldDB" id="A0A4R6RRN9"/>
<gene>
    <name evidence="1" type="ORF">EDF62_3232</name>
</gene>
<comment type="caution">
    <text evidence="1">The sequence shown here is derived from an EMBL/GenBank/DDBJ whole genome shotgun (WGS) entry which is preliminary data.</text>
</comment>
<proteinExistence type="predicted"/>
<sequence>MDDNKPFEFSAEQRSEILRTALTVEAAQKSLPVESQENLDQIIERVGFLLSPGSMAVAGPLSRVESRYKNVKQWKHIKGTLIHVDRETTSGRAILVIATEPTKDYPLGQEIVRTNSTEWDDIAKNLARTAARRIGENVLLRVAIENTGNARKPTVRVLHDISFRGADTRLFDQNGNYVPQQVRWDALGPMNGQFDTSKLATFQPR</sequence>
<accession>A0A4R6RRN9</accession>
<evidence type="ECO:0000313" key="2">
    <source>
        <dbReference type="Proteomes" id="UP000295601"/>
    </source>
</evidence>
<dbReference type="RefSeq" id="WP_133617756.1">
    <property type="nucleotide sequence ID" value="NZ_SNYA01000009.1"/>
</dbReference>
<protein>
    <submittedName>
        <fullName evidence="1">Uncharacterized protein</fullName>
    </submittedName>
</protein>
<dbReference type="EMBL" id="SNYA01000009">
    <property type="protein sequence ID" value="TDP89501.1"/>
    <property type="molecule type" value="Genomic_DNA"/>
</dbReference>
<evidence type="ECO:0000313" key="1">
    <source>
        <dbReference type="EMBL" id="TDP89501.1"/>
    </source>
</evidence>
<name>A0A4R6RRN9_9MICO</name>